<dbReference type="Gene3D" id="3.40.50.720">
    <property type="entry name" value="NAD(P)-binding Rossmann-like Domain"/>
    <property type="match status" value="1"/>
</dbReference>
<accession>D3BMC1</accession>
<gene>
    <name evidence="2" type="ORF">PPL_12334</name>
</gene>
<dbReference type="Proteomes" id="UP000001396">
    <property type="component" value="Unassembled WGS sequence"/>
</dbReference>
<dbReference type="Gene3D" id="3.90.180.10">
    <property type="entry name" value="Medium-chain alcohol dehydrogenases, catalytic domain"/>
    <property type="match status" value="1"/>
</dbReference>
<dbReference type="PANTHER" id="PTHR43677">
    <property type="entry name" value="SHORT-CHAIN DEHYDROGENASE/REDUCTASE"/>
    <property type="match status" value="1"/>
</dbReference>
<dbReference type="OMA" id="DYLWGHS"/>
<dbReference type="STRING" id="670386.D3BMC1"/>
<dbReference type="SUPFAM" id="SSF50129">
    <property type="entry name" value="GroES-like"/>
    <property type="match status" value="1"/>
</dbReference>
<protein>
    <submittedName>
        <fullName evidence="2">Zinc-containing alcohol dehydrogenase</fullName>
    </submittedName>
</protein>
<proteinExistence type="predicted"/>
<dbReference type="EMBL" id="ADBJ01000042">
    <property type="protein sequence ID" value="EFA77722.1"/>
    <property type="molecule type" value="Genomic_DNA"/>
</dbReference>
<dbReference type="PANTHER" id="PTHR43677:SF11">
    <property type="entry name" value="ZINC-CONTAINING ALCOHOL DEHYDROGENASE"/>
    <property type="match status" value="1"/>
</dbReference>
<evidence type="ECO:0000313" key="3">
    <source>
        <dbReference type="Proteomes" id="UP000001396"/>
    </source>
</evidence>
<dbReference type="AlphaFoldDB" id="D3BMC1"/>
<dbReference type="InterPro" id="IPR036291">
    <property type="entry name" value="NAD(P)-bd_dom_sf"/>
</dbReference>
<dbReference type="GeneID" id="31367801"/>
<dbReference type="InParanoid" id="D3BMC1"/>
<dbReference type="SUPFAM" id="SSF51735">
    <property type="entry name" value="NAD(P)-binding Rossmann-fold domains"/>
    <property type="match status" value="1"/>
</dbReference>
<comment type="caution">
    <text evidence="2">The sequence shown here is derived from an EMBL/GenBank/DDBJ whole genome shotgun (WGS) entry which is preliminary data.</text>
</comment>
<dbReference type="InterPro" id="IPR013149">
    <property type="entry name" value="ADH-like_C"/>
</dbReference>
<evidence type="ECO:0000259" key="1">
    <source>
        <dbReference type="Pfam" id="PF00107"/>
    </source>
</evidence>
<name>D3BMC1_HETP5</name>
<dbReference type="InterPro" id="IPR051397">
    <property type="entry name" value="Zn-ADH-like_protein"/>
</dbReference>
<feature type="domain" description="Alcohol dehydrogenase-like C-terminal" evidence="1">
    <location>
        <begin position="142"/>
        <end position="218"/>
    </location>
</feature>
<dbReference type="RefSeq" id="XP_020429850.1">
    <property type="nucleotide sequence ID" value="XM_020583069.1"/>
</dbReference>
<dbReference type="Pfam" id="PF00107">
    <property type="entry name" value="ADH_zinc_N"/>
    <property type="match status" value="1"/>
</dbReference>
<organism evidence="2 3">
    <name type="scientific">Heterostelium pallidum (strain ATCC 26659 / Pp 5 / PN500)</name>
    <name type="common">Cellular slime mold</name>
    <name type="synonym">Polysphondylium pallidum</name>
    <dbReference type="NCBI Taxonomy" id="670386"/>
    <lineage>
        <taxon>Eukaryota</taxon>
        <taxon>Amoebozoa</taxon>
        <taxon>Evosea</taxon>
        <taxon>Eumycetozoa</taxon>
        <taxon>Dictyostelia</taxon>
        <taxon>Acytosteliales</taxon>
        <taxon>Acytosteliaceae</taxon>
        <taxon>Heterostelium</taxon>
    </lineage>
</organism>
<dbReference type="InterPro" id="IPR011032">
    <property type="entry name" value="GroES-like_sf"/>
</dbReference>
<keyword evidence="3" id="KW-1185">Reference proteome</keyword>
<evidence type="ECO:0000313" key="2">
    <source>
        <dbReference type="EMBL" id="EFA77722.1"/>
    </source>
</evidence>
<sequence length="321" mass="34213">MKGAVLYSLGTPKYADIDEPVPQNDQQVVVKVLASTVKQLDISRSNGRHYLPYKDFPCTVGVDGVAQLDDGTLIYCWGITGMIAEKALVTKGKWVVLDKDTDPLAAAALPNAVLGAGMALKIRGQIKEGDTVLINGATGFTGKAAVQLAKIYGAKRVIATGRNQASLDELKNNLGADEIISLAQTDEAIISQVKKLHAESPISVVIDYIWGKPAELVLTGLIGTGHDYQQVRYVSVGEMAGPTVNVKSSLLRSTAIEILGSGLGSFPAGAIEKFNVENLNSLLQTVKSGQLKLHLKVVDLKDIESNWGGQPDEGRIVVKIQ</sequence>
<reference evidence="2 3" key="1">
    <citation type="journal article" date="2011" name="Genome Res.">
        <title>Phylogeny-wide analysis of social amoeba genomes highlights ancient origins for complex intercellular communication.</title>
        <authorList>
            <person name="Heidel A.J."/>
            <person name="Lawal H.M."/>
            <person name="Felder M."/>
            <person name="Schilde C."/>
            <person name="Helps N.R."/>
            <person name="Tunggal B."/>
            <person name="Rivero F."/>
            <person name="John U."/>
            <person name="Schleicher M."/>
            <person name="Eichinger L."/>
            <person name="Platzer M."/>
            <person name="Noegel A.A."/>
            <person name="Schaap P."/>
            <person name="Gloeckner G."/>
        </authorList>
    </citation>
    <scope>NUCLEOTIDE SEQUENCE [LARGE SCALE GENOMIC DNA]</scope>
    <source>
        <strain evidence="3">ATCC 26659 / Pp 5 / PN500</strain>
    </source>
</reference>
<dbReference type="GO" id="GO:0016491">
    <property type="term" value="F:oxidoreductase activity"/>
    <property type="evidence" value="ECO:0007669"/>
    <property type="project" value="TreeGrafter"/>
</dbReference>